<accession>K5WWC8</accession>
<dbReference type="AlphaFoldDB" id="K5WWC8"/>
<evidence type="ECO:0000313" key="3">
    <source>
        <dbReference type="Proteomes" id="UP000008493"/>
    </source>
</evidence>
<reference evidence="3" key="1">
    <citation type="journal article" date="2012" name="Proc. Natl. Acad. Sci. U.S.A.">
        <title>Genome sequence of the button mushroom Agaricus bisporus reveals mechanisms governing adaptation to a humic-rich ecological niche.</title>
        <authorList>
            <person name="Morin E."/>
            <person name="Kohler A."/>
            <person name="Baker A.R."/>
            <person name="Foulongne-Oriol M."/>
            <person name="Lombard V."/>
            <person name="Nagy L.G."/>
            <person name="Ohm R.A."/>
            <person name="Patyshakuliyeva A."/>
            <person name="Brun A."/>
            <person name="Aerts A.L."/>
            <person name="Bailey A.M."/>
            <person name="Billette C."/>
            <person name="Coutinho P.M."/>
            <person name="Deakin G."/>
            <person name="Doddapaneni H."/>
            <person name="Floudas D."/>
            <person name="Grimwood J."/>
            <person name="Hilden K."/>
            <person name="Kuees U."/>
            <person name="LaButti K.M."/>
            <person name="Lapidus A."/>
            <person name="Lindquist E.A."/>
            <person name="Lucas S.M."/>
            <person name="Murat C."/>
            <person name="Riley R.W."/>
            <person name="Salamov A.A."/>
            <person name="Schmutz J."/>
            <person name="Subramanian V."/>
            <person name="Woesten H.A.B."/>
            <person name="Xu J."/>
            <person name="Eastwood D.C."/>
            <person name="Foster G.D."/>
            <person name="Sonnenberg A.S."/>
            <person name="Cullen D."/>
            <person name="de Vries R.P."/>
            <person name="Lundell T."/>
            <person name="Hibbett D.S."/>
            <person name="Henrissat B."/>
            <person name="Burton K.S."/>
            <person name="Kerrigan R.W."/>
            <person name="Challen M.P."/>
            <person name="Grigoriev I.V."/>
            <person name="Martin F."/>
        </authorList>
    </citation>
    <scope>NUCLEOTIDE SEQUENCE [LARGE SCALE GENOMIC DNA]</scope>
    <source>
        <strain evidence="3">JB137-S8 / ATCC MYA-4627 / FGSC 10392</strain>
    </source>
</reference>
<evidence type="ECO:0000313" key="2">
    <source>
        <dbReference type="EMBL" id="EKM74892.1"/>
    </source>
</evidence>
<dbReference type="EMBL" id="JH971425">
    <property type="protein sequence ID" value="EKM74892.1"/>
    <property type="molecule type" value="Genomic_DNA"/>
</dbReference>
<proteinExistence type="predicted"/>
<protein>
    <submittedName>
        <fullName evidence="2">Uncharacterized protein</fullName>
    </submittedName>
</protein>
<sequence>MKLTFGFIPYMSKDIDIGNRGVCIVLLKVTNAGIGNISTVVGEFSAFAWYCAFGIIVGTIRRIRVRRGDCESHSAWNRC</sequence>
<keyword evidence="1" id="KW-0812">Transmembrane</keyword>
<organism evidence="2 3">
    <name type="scientific">Agaricus bisporus var. burnettii (strain JB137-S8 / ATCC MYA-4627 / FGSC 10392)</name>
    <name type="common">White button mushroom</name>
    <dbReference type="NCBI Taxonomy" id="597362"/>
    <lineage>
        <taxon>Eukaryota</taxon>
        <taxon>Fungi</taxon>
        <taxon>Dikarya</taxon>
        <taxon>Basidiomycota</taxon>
        <taxon>Agaricomycotina</taxon>
        <taxon>Agaricomycetes</taxon>
        <taxon>Agaricomycetidae</taxon>
        <taxon>Agaricales</taxon>
        <taxon>Agaricineae</taxon>
        <taxon>Agaricaceae</taxon>
        <taxon>Agaricus</taxon>
    </lineage>
</organism>
<dbReference type="RefSeq" id="XP_007334494.1">
    <property type="nucleotide sequence ID" value="XM_007334432.1"/>
</dbReference>
<keyword evidence="3" id="KW-1185">Reference proteome</keyword>
<evidence type="ECO:0000256" key="1">
    <source>
        <dbReference type="SAM" id="Phobius"/>
    </source>
</evidence>
<dbReference type="OMA" id="SAFAWYC"/>
<dbReference type="HOGENOM" id="CLU_2605479_0_0_1"/>
<keyword evidence="1" id="KW-0472">Membrane</keyword>
<dbReference type="Proteomes" id="UP000008493">
    <property type="component" value="Unassembled WGS sequence"/>
</dbReference>
<dbReference type="InParanoid" id="K5WWC8"/>
<feature type="transmembrane region" description="Helical" evidence="1">
    <location>
        <begin position="37"/>
        <end position="57"/>
    </location>
</feature>
<dbReference type="KEGG" id="abp:AGABI1DRAFT116693"/>
<dbReference type="GeneID" id="18825209"/>
<keyword evidence="1" id="KW-1133">Transmembrane helix</keyword>
<gene>
    <name evidence="2" type="ORF">AGABI1DRAFT_116693</name>
</gene>
<name>K5WWC8_AGABU</name>